<name>A0A6N2S8R3_ANAHA</name>
<sequence length="317" mass="37380">MKEFIDKFAEKVITTKESFDVKRDNGKIVTFVQRQCGDARYIYSFLGAKYYQIDEKPDFCAVVKDDQIYIVDDGIFFRYDAVKMWPDNVMHIDEYVNELNHKIGEEFKKFYDSLPIKEDFTESGIHYMINDIRRDLLLPSKVKRENIRYDRRPSCNIKINKEIAIQYLCGIIDYKKYTEKEFEAVRNTLMISKSKRCKMQQLLEPGNIVTEDESKLSLKLRSLKRSGQKNVEVQFTDSKDHLRGTAKVKIVDLLYAMVEKEALLPSYCDKHDSDTCDFLERLEKFGQVNNVKLYDIMTFDNITKIKSLLDDAILYKK</sequence>
<protein>
    <submittedName>
        <fullName evidence="1">Uncharacterized protein</fullName>
    </submittedName>
</protein>
<gene>
    <name evidence="1" type="ORF">AHLFYP4_00824</name>
</gene>
<evidence type="ECO:0000313" key="1">
    <source>
        <dbReference type="EMBL" id="VYS89807.1"/>
    </source>
</evidence>
<reference evidence="1" key="1">
    <citation type="submission" date="2019-11" db="EMBL/GenBank/DDBJ databases">
        <authorList>
            <person name="Feng L."/>
        </authorList>
    </citation>
    <scope>NUCLEOTIDE SEQUENCE</scope>
    <source>
        <strain evidence="1">AhadrusLFYP4</strain>
    </source>
</reference>
<dbReference type="AlphaFoldDB" id="A0A6N2S8R3"/>
<organism evidence="1">
    <name type="scientific">Anaerostipes hadrus</name>
    <dbReference type="NCBI Taxonomy" id="649756"/>
    <lineage>
        <taxon>Bacteria</taxon>
        <taxon>Bacillati</taxon>
        <taxon>Bacillota</taxon>
        <taxon>Clostridia</taxon>
        <taxon>Lachnospirales</taxon>
        <taxon>Lachnospiraceae</taxon>
        <taxon>Anaerostipes</taxon>
    </lineage>
</organism>
<dbReference type="EMBL" id="CACRSX010000018">
    <property type="protein sequence ID" value="VYS89807.1"/>
    <property type="molecule type" value="Genomic_DNA"/>
</dbReference>
<accession>A0A6N2S8R3</accession>
<proteinExistence type="predicted"/>
<dbReference type="RefSeq" id="WP_156723044.1">
    <property type="nucleotide sequence ID" value="NZ_CACRSX010000018.1"/>
</dbReference>